<dbReference type="RefSeq" id="WP_209229643.1">
    <property type="nucleotide sequence ID" value="NZ_JAGHXG010000004.1"/>
</dbReference>
<protein>
    <recommendedName>
        <fullName evidence="3">HNH endonuclease</fullName>
    </recommendedName>
</protein>
<evidence type="ECO:0000313" key="1">
    <source>
        <dbReference type="EMBL" id="MDS9994407.1"/>
    </source>
</evidence>
<dbReference type="Gene3D" id="1.10.30.50">
    <property type="match status" value="1"/>
</dbReference>
<evidence type="ECO:0000313" key="2">
    <source>
        <dbReference type="Proteomes" id="UP001260534"/>
    </source>
</evidence>
<gene>
    <name evidence="1" type="ORF">PNQ69_16705</name>
</gene>
<organism evidence="1 2">
    <name type="scientific">Xanthomonas hawaiiensis</name>
    <dbReference type="NCBI Taxonomy" id="3003247"/>
    <lineage>
        <taxon>Bacteria</taxon>
        <taxon>Pseudomonadati</taxon>
        <taxon>Pseudomonadota</taxon>
        <taxon>Gammaproteobacteria</taxon>
        <taxon>Lysobacterales</taxon>
        <taxon>Lysobacteraceae</taxon>
        <taxon>Xanthomonas</taxon>
    </lineage>
</organism>
<evidence type="ECO:0008006" key="3">
    <source>
        <dbReference type="Google" id="ProtNLM"/>
    </source>
</evidence>
<comment type="caution">
    <text evidence="1">The sequence shown here is derived from an EMBL/GenBank/DDBJ whole genome shotgun (WGS) entry which is preliminary data.</text>
</comment>
<dbReference type="EMBL" id="JAQMHB010000001">
    <property type="protein sequence ID" value="MDS9994407.1"/>
    <property type="molecule type" value="Genomic_DNA"/>
</dbReference>
<keyword evidence="2" id="KW-1185">Reference proteome</keyword>
<sequence>MISALHGRPVDEHQMTEGLYAAVSSNGPTAEKISNFYTSVSALTNADKASLLAAIDANIEPTNFLRDRSVTLAAIPNAIFKQLKQLASHLYERTTDLAGVEATCGETVSDHFSRFRNTNPPGNGNVCCVCGTESLAQIQSNTEDGQWRGPYDHILPKDKYPLYGIHPGNLIPICHTCNSKAKLAKDLLFSGIHRRLSFCPWTEVVHPNEIQVGISSHGGFPQLVVSLTSACPNRREKLQTWDDIYKIRARVEGEFLPLFEKISEEIPVETEAAFLEGLTHSANARANKSRLTAFNYWRARLYKAVIEMDRGAREALRGTIKDETSANVETDALFFRPSDGLNNAI</sequence>
<proteinExistence type="predicted"/>
<accession>A0ABU2I9G8</accession>
<reference evidence="1 2" key="1">
    <citation type="submission" date="2023-01" db="EMBL/GenBank/DDBJ databases">
        <title>Xanthomonas hawaiianensis sp. nov. isolated from Araceae family in Hawaii.</title>
        <authorList>
            <person name="Chunag S.-C."/>
            <person name="Dobhal S."/>
            <person name="Alvarez A."/>
            <person name="Arif M."/>
        </authorList>
    </citation>
    <scope>NUCLEOTIDE SEQUENCE [LARGE SCALE GENOMIC DNA]</scope>
    <source>
        <strain evidence="1 2">A2111</strain>
    </source>
</reference>
<dbReference type="Proteomes" id="UP001260534">
    <property type="component" value="Unassembled WGS sequence"/>
</dbReference>
<name>A0ABU2I9G8_9XANT</name>